<comment type="subcellular location">
    <subcellularLocation>
        <location evidence="1 10">Cell membrane</location>
        <topology evidence="1 10">Multi-pass membrane protein</topology>
    </subcellularLocation>
</comment>
<evidence type="ECO:0000256" key="7">
    <source>
        <dbReference type="ARBA" id="ARBA00023136"/>
    </source>
</evidence>
<evidence type="ECO:0000313" key="11">
    <source>
        <dbReference type="EMBL" id="KAJ3663317.1"/>
    </source>
</evidence>
<dbReference type="GO" id="GO:0005549">
    <property type="term" value="F:odorant binding"/>
    <property type="evidence" value="ECO:0007669"/>
    <property type="project" value="InterPro"/>
</dbReference>
<dbReference type="PANTHER" id="PTHR21137:SF35">
    <property type="entry name" value="ODORANT RECEPTOR 19A-RELATED"/>
    <property type="match status" value="1"/>
</dbReference>
<keyword evidence="9 10" id="KW-0807">Transducer</keyword>
<keyword evidence="7 10" id="KW-0472">Membrane</keyword>
<feature type="transmembrane region" description="Helical" evidence="10">
    <location>
        <begin position="38"/>
        <end position="63"/>
    </location>
</feature>
<dbReference type="Proteomes" id="UP001168821">
    <property type="component" value="Unassembled WGS sequence"/>
</dbReference>
<proteinExistence type="inferred from homology"/>
<keyword evidence="8 10" id="KW-0675">Receptor</keyword>
<feature type="transmembrane region" description="Helical" evidence="10">
    <location>
        <begin position="69"/>
        <end position="88"/>
    </location>
</feature>
<evidence type="ECO:0000256" key="9">
    <source>
        <dbReference type="ARBA" id="ARBA00023224"/>
    </source>
</evidence>
<sequence>MLKFDWSHSTIRINILMLKIVGLCTTTDQISTFSSCNLYSFFTVVVLMGGHNFFQVANIFFVYTDLEALTSNIIVASGSVLVSIKVFFFQRNLKIFNKLVLSLNNEIFQPKNETQRGSAEFAVWFYKLVYVSSFSVFFVASFAWLLLPIFTNGVQQKQLPFPAWYPYDSTVSPFYELSYLYQCFAIFYLLTSVVHIDTLIFFFMMYIIAQCDLLCDNLRNIRHDEHCSANKLIIDCVKQHRAIVSSALTSNEFFDKIILGQFATSTMALAVNLFRLSLVEDLTSEALNDVFNALAIITQIFICCWFGNEVEVKCIILCANFKKLESDKTYVNKNISECVDHHKEILRFAQESNKFFSTVSLGQFFISSVAIALTMFQLTLVDPFSSQGIVRIMYAAGLTTQLFIYCWFGNEVEYEVRS</sequence>
<dbReference type="GO" id="GO:0007165">
    <property type="term" value="P:signal transduction"/>
    <property type="evidence" value="ECO:0007669"/>
    <property type="project" value="UniProtKB-KW"/>
</dbReference>
<feature type="transmembrane region" description="Helical" evidence="10">
    <location>
        <begin position="257"/>
        <end position="278"/>
    </location>
</feature>
<evidence type="ECO:0000256" key="5">
    <source>
        <dbReference type="ARBA" id="ARBA00022725"/>
    </source>
</evidence>
<keyword evidence="3 10" id="KW-0716">Sensory transduction</keyword>
<evidence type="ECO:0000256" key="10">
    <source>
        <dbReference type="RuleBase" id="RU351113"/>
    </source>
</evidence>
<dbReference type="GO" id="GO:0005886">
    <property type="term" value="C:plasma membrane"/>
    <property type="evidence" value="ECO:0007669"/>
    <property type="project" value="UniProtKB-SubCell"/>
</dbReference>
<protein>
    <recommendedName>
        <fullName evidence="10">Odorant receptor</fullName>
    </recommendedName>
</protein>
<keyword evidence="5 10" id="KW-0552">Olfaction</keyword>
<feature type="transmembrane region" description="Helical" evidence="10">
    <location>
        <begin position="128"/>
        <end position="150"/>
    </location>
</feature>
<comment type="caution">
    <text evidence="11">The sequence shown here is derived from an EMBL/GenBank/DDBJ whole genome shotgun (WGS) entry which is preliminary data.</text>
</comment>
<evidence type="ECO:0000256" key="8">
    <source>
        <dbReference type="ARBA" id="ARBA00023170"/>
    </source>
</evidence>
<dbReference type="AlphaFoldDB" id="A0AA38ITX4"/>
<evidence type="ECO:0000256" key="1">
    <source>
        <dbReference type="ARBA" id="ARBA00004651"/>
    </source>
</evidence>
<organism evidence="11 12">
    <name type="scientific">Zophobas morio</name>
    <dbReference type="NCBI Taxonomy" id="2755281"/>
    <lineage>
        <taxon>Eukaryota</taxon>
        <taxon>Metazoa</taxon>
        <taxon>Ecdysozoa</taxon>
        <taxon>Arthropoda</taxon>
        <taxon>Hexapoda</taxon>
        <taxon>Insecta</taxon>
        <taxon>Pterygota</taxon>
        <taxon>Neoptera</taxon>
        <taxon>Endopterygota</taxon>
        <taxon>Coleoptera</taxon>
        <taxon>Polyphaga</taxon>
        <taxon>Cucujiformia</taxon>
        <taxon>Tenebrionidae</taxon>
        <taxon>Zophobas</taxon>
    </lineage>
</organism>
<evidence type="ECO:0000256" key="2">
    <source>
        <dbReference type="ARBA" id="ARBA00022475"/>
    </source>
</evidence>
<keyword evidence="12" id="KW-1185">Reference proteome</keyword>
<keyword evidence="6 10" id="KW-1133">Transmembrane helix</keyword>
<accession>A0AA38ITX4</accession>
<dbReference type="GO" id="GO:0004984">
    <property type="term" value="F:olfactory receptor activity"/>
    <property type="evidence" value="ECO:0007669"/>
    <property type="project" value="InterPro"/>
</dbReference>
<evidence type="ECO:0000256" key="3">
    <source>
        <dbReference type="ARBA" id="ARBA00022606"/>
    </source>
</evidence>
<comment type="similarity">
    <text evidence="10">Belongs to the insect chemoreceptor superfamily. Heteromeric odorant receptor channel (TC 1.A.69) family.</text>
</comment>
<name>A0AA38ITX4_9CUCU</name>
<dbReference type="Pfam" id="PF02949">
    <property type="entry name" value="7tm_6"/>
    <property type="match status" value="1"/>
</dbReference>
<dbReference type="PANTHER" id="PTHR21137">
    <property type="entry name" value="ODORANT RECEPTOR"/>
    <property type="match status" value="1"/>
</dbReference>
<evidence type="ECO:0000256" key="6">
    <source>
        <dbReference type="ARBA" id="ARBA00022989"/>
    </source>
</evidence>
<dbReference type="EMBL" id="JALNTZ010000002">
    <property type="protein sequence ID" value="KAJ3663317.1"/>
    <property type="molecule type" value="Genomic_DNA"/>
</dbReference>
<keyword evidence="2" id="KW-1003">Cell membrane</keyword>
<keyword evidence="4 10" id="KW-0812">Transmembrane</keyword>
<feature type="transmembrane region" description="Helical" evidence="10">
    <location>
        <begin position="179"/>
        <end position="209"/>
    </location>
</feature>
<feature type="transmembrane region" description="Helical" evidence="10">
    <location>
        <begin position="388"/>
        <end position="408"/>
    </location>
</feature>
<dbReference type="InterPro" id="IPR004117">
    <property type="entry name" value="7tm6_olfct_rcpt"/>
</dbReference>
<feature type="transmembrane region" description="Helical" evidence="10">
    <location>
        <begin position="355"/>
        <end position="376"/>
    </location>
</feature>
<reference evidence="11" key="1">
    <citation type="journal article" date="2023" name="G3 (Bethesda)">
        <title>Whole genome assemblies of Zophobas morio and Tenebrio molitor.</title>
        <authorList>
            <person name="Kaur S."/>
            <person name="Stinson S.A."/>
            <person name="diCenzo G.C."/>
        </authorList>
    </citation>
    <scope>NUCLEOTIDE SEQUENCE</scope>
    <source>
        <strain evidence="11">QUZm001</strain>
    </source>
</reference>
<gene>
    <name evidence="11" type="ORF">Zmor_007612</name>
</gene>
<evidence type="ECO:0000313" key="12">
    <source>
        <dbReference type="Proteomes" id="UP001168821"/>
    </source>
</evidence>
<evidence type="ECO:0000256" key="4">
    <source>
        <dbReference type="ARBA" id="ARBA00022692"/>
    </source>
</evidence>